<dbReference type="GO" id="GO:0005783">
    <property type="term" value="C:endoplasmic reticulum"/>
    <property type="evidence" value="ECO:0007669"/>
    <property type="project" value="UniProtKB-ARBA"/>
</dbReference>
<evidence type="ECO:0000256" key="1">
    <source>
        <dbReference type="ARBA" id="ARBA00002501"/>
    </source>
</evidence>
<keyword evidence="6 7" id="KW-0472">Membrane</keyword>
<evidence type="ECO:0000256" key="3">
    <source>
        <dbReference type="ARBA" id="ARBA00006483"/>
    </source>
</evidence>
<evidence type="ECO:0000313" key="10">
    <source>
        <dbReference type="Proteomes" id="UP001415857"/>
    </source>
</evidence>
<sequence length="196" mass="21525">MARSTHGAMQRPSTASTSTPMAQTDDLKGSTQKRRNDFKILCPFNIPSSPEATAVRIIRNLSSYGEYYTIFVWVILFISLIPERKVSLIYLVAMTVVTCLYLLLLRDLPNSVVLHKIIDKRLVLAVLAIATAIELILTDAAIHLLATLAAGIPIILVHAVLKTRDDQFVNEEACAAGELVPLVNQKSDDAELEALV</sequence>
<keyword evidence="5 7" id="KW-1133">Transmembrane helix</keyword>
<dbReference type="Pfam" id="PF03208">
    <property type="entry name" value="PRA1"/>
    <property type="match status" value="1"/>
</dbReference>
<dbReference type="PANTHER" id="PTHR38519:SF3">
    <property type="entry name" value="PRA1 FAMILY PROTEIN"/>
    <property type="match status" value="1"/>
</dbReference>
<dbReference type="EMBL" id="JBBPBK010000012">
    <property type="protein sequence ID" value="KAK9273401.1"/>
    <property type="molecule type" value="Genomic_DNA"/>
</dbReference>
<reference evidence="9 10" key="1">
    <citation type="journal article" date="2024" name="Plant J.">
        <title>Genome sequences and population genomics reveal climatic adaptation and genomic divergence between two closely related sweetgum species.</title>
        <authorList>
            <person name="Xu W.Q."/>
            <person name="Ren C.Q."/>
            <person name="Zhang X.Y."/>
            <person name="Comes H.P."/>
            <person name="Liu X.H."/>
            <person name="Li Y.G."/>
            <person name="Kettle C.J."/>
            <person name="Jalonen R."/>
            <person name="Gaisberger H."/>
            <person name="Ma Y.Z."/>
            <person name="Qiu Y.X."/>
        </authorList>
    </citation>
    <scope>NUCLEOTIDE SEQUENCE [LARGE SCALE GENOMIC DNA]</scope>
    <source>
        <strain evidence="9">Hangzhou</strain>
    </source>
</reference>
<feature type="transmembrane region" description="Helical" evidence="7">
    <location>
        <begin position="87"/>
        <end position="105"/>
    </location>
</feature>
<evidence type="ECO:0000256" key="8">
    <source>
        <dbReference type="SAM" id="MobiDB-lite"/>
    </source>
</evidence>
<evidence type="ECO:0000256" key="4">
    <source>
        <dbReference type="ARBA" id="ARBA00022692"/>
    </source>
</evidence>
<accession>A0AAP0WMJ6</accession>
<dbReference type="GO" id="GO:0016192">
    <property type="term" value="P:vesicle-mediated transport"/>
    <property type="evidence" value="ECO:0007669"/>
    <property type="project" value="UniProtKB-ARBA"/>
</dbReference>
<evidence type="ECO:0000256" key="6">
    <source>
        <dbReference type="ARBA" id="ARBA00023136"/>
    </source>
</evidence>
<keyword evidence="7" id="KW-0813">Transport</keyword>
<feature type="compositionally biased region" description="Polar residues" evidence="8">
    <location>
        <begin position="11"/>
        <end position="22"/>
    </location>
</feature>
<comment type="function">
    <text evidence="1 7">May be involved in both secretory and endocytic intracellular trafficking in the endosomal/prevacuolar compartments.</text>
</comment>
<keyword evidence="10" id="KW-1185">Reference proteome</keyword>
<evidence type="ECO:0000256" key="5">
    <source>
        <dbReference type="ARBA" id="ARBA00022989"/>
    </source>
</evidence>
<dbReference type="PANTHER" id="PTHR38519">
    <property type="entry name" value="PRA1 FAMILY PROTEIN"/>
    <property type="match status" value="1"/>
</dbReference>
<evidence type="ECO:0000313" key="9">
    <source>
        <dbReference type="EMBL" id="KAK9273401.1"/>
    </source>
</evidence>
<evidence type="ECO:0000256" key="2">
    <source>
        <dbReference type="ARBA" id="ARBA00004141"/>
    </source>
</evidence>
<protein>
    <recommendedName>
        <fullName evidence="7">PRA1 family protein</fullName>
    </recommendedName>
</protein>
<comment type="caution">
    <text evidence="9">The sequence shown here is derived from an EMBL/GenBank/DDBJ whole genome shotgun (WGS) entry which is preliminary data.</text>
</comment>
<evidence type="ECO:0000256" key="7">
    <source>
        <dbReference type="RuleBase" id="RU363107"/>
    </source>
</evidence>
<dbReference type="InterPro" id="IPR004895">
    <property type="entry name" value="Prenylated_rab_accept_PRA1"/>
</dbReference>
<dbReference type="Proteomes" id="UP001415857">
    <property type="component" value="Unassembled WGS sequence"/>
</dbReference>
<feature type="transmembrane region" description="Helical" evidence="7">
    <location>
        <begin position="142"/>
        <end position="161"/>
    </location>
</feature>
<comment type="similarity">
    <text evidence="3 7">Belongs to the PRA1 family.</text>
</comment>
<feature type="transmembrane region" description="Helical" evidence="7">
    <location>
        <begin position="64"/>
        <end position="81"/>
    </location>
</feature>
<keyword evidence="4 7" id="KW-0812">Transmembrane</keyword>
<gene>
    <name evidence="9" type="ORF">L1049_018211</name>
</gene>
<name>A0AAP0WMJ6_LIQFO</name>
<feature type="transmembrane region" description="Helical" evidence="7">
    <location>
        <begin position="117"/>
        <end position="136"/>
    </location>
</feature>
<dbReference type="GO" id="GO:0016020">
    <property type="term" value="C:membrane"/>
    <property type="evidence" value="ECO:0007669"/>
    <property type="project" value="UniProtKB-SubCell"/>
</dbReference>
<organism evidence="9 10">
    <name type="scientific">Liquidambar formosana</name>
    <name type="common">Formosan gum</name>
    <dbReference type="NCBI Taxonomy" id="63359"/>
    <lineage>
        <taxon>Eukaryota</taxon>
        <taxon>Viridiplantae</taxon>
        <taxon>Streptophyta</taxon>
        <taxon>Embryophyta</taxon>
        <taxon>Tracheophyta</taxon>
        <taxon>Spermatophyta</taxon>
        <taxon>Magnoliopsida</taxon>
        <taxon>eudicotyledons</taxon>
        <taxon>Gunneridae</taxon>
        <taxon>Pentapetalae</taxon>
        <taxon>Saxifragales</taxon>
        <taxon>Altingiaceae</taxon>
        <taxon>Liquidambar</taxon>
    </lineage>
</organism>
<comment type="subcellular location">
    <subcellularLocation>
        <location evidence="2 7">Membrane</location>
        <topology evidence="2 7">Multi-pass membrane protein</topology>
    </subcellularLocation>
</comment>
<dbReference type="AlphaFoldDB" id="A0AAP0WMJ6"/>
<feature type="region of interest" description="Disordered" evidence="8">
    <location>
        <begin position="1"/>
        <end position="31"/>
    </location>
</feature>
<proteinExistence type="inferred from homology"/>